<name>A0ABX7NMX3_9BACT</name>
<protein>
    <recommendedName>
        <fullName evidence="5">Lipoprotein</fullName>
    </recommendedName>
</protein>
<dbReference type="Proteomes" id="UP000662747">
    <property type="component" value="Chromosome"/>
</dbReference>
<reference evidence="3 4" key="1">
    <citation type="submission" date="2021-02" db="EMBL/GenBank/DDBJ databases">
        <title>De Novo genome assembly of isolated myxobacteria.</title>
        <authorList>
            <person name="Stevens D.C."/>
        </authorList>
    </citation>
    <scope>NUCLEOTIDE SEQUENCE [LARGE SCALE GENOMIC DNA]</scope>
    <source>
        <strain evidence="4">SCPEA02</strain>
    </source>
</reference>
<feature type="compositionally biased region" description="Polar residues" evidence="1">
    <location>
        <begin position="195"/>
        <end position="205"/>
    </location>
</feature>
<feature type="signal peptide" evidence="2">
    <location>
        <begin position="1"/>
        <end position="24"/>
    </location>
</feature>
<accession>A0ABX7NMX3</accession>
<dbReference type="EMBL" id="CP071090">
    <property type="protein sequence ID" value="QSQ19753.1"/>
    <property type="molecule type" value="Genomic_DNA"/>
</dbReference>
<feature type="region of interest" description="Disordered" evidence="1">
    <location>
        <begin position="182"/>
        <end position="205"/>
    </location>
</feature>
<proteinExistence type="predicted"/>
<dbReference type="Gene3D" id="2.160.20.20">
    <property type="match status" value="1"/>
</dbReference>
<sequence>MPVRVRFRTVLPLLLVLCACRSPAPRDVAGPGQPRTHLWVDAAGPTSGDGSLERPIRSLAEALIRPGPLTVHLGVGTYSGPFTLPEGVRVEGQGAASVLTVDGEAEPVLRAARDAALVDLVVRGGGWGLEVRGGRIRLERVAFSGQRTGAVRGSAGRLEVESGRFEATVPGGTGVLLEGAEPGAGAGAPHGAATVETSPPSATTTAGVQARITASTFTGPYRRAVRVRGAEARAELEDVRFSGPDTAIGVDGGHVEARRAVAEGGKGSAFSVVDGTMVLEDAQVTGHEYGLSATQARKLEVRRFTSVRAGRAGLGVVRTRGVLEDVVVRDSGDYGGLQLLDGELRVQRFRVEGAGEYGLSALHGKLSLRDGTILRVSSADGAAGDGLQLREVEADVEGIVVRDVAGSCVLAAQSARVKLRDAELRGCGYAGLSVDTQARMDATGVEVHGAGAALSALGRGELRVDVLTASGLGDGLVWAECQGTTRMSLKRVRSEDARGLPLPCVEGRPEKPLTPR</sequence>
<evidence type="ECO:0000256" key="1">
    <source>
        <dbReference type="SAM" id="MobiDB-lite"/>
    </source>
</evidence>
<evidence type="ECO:0000313" key="4">
    <source>
        <dbReference type="Proteomes" id="UP000662747"/>
    </source>
</evidence>
<dbReference type="InterPro" id="IPR011050">
    <property type="entry name" value="Pectin_lyase_fold/virulence"/>
</dbReference>
<dbReference type="InterPro" id="IPR012332">
    <property type="entry name" value="Autotransporter_pectin_lyase_C"/>
</dbReference>
<organism evidence="3 4">
    <name type="scientific">Pyxidicoccus parkwayensis</name>
    <dbReference type="NCBI Taxonomy" id="2813578"/>
    <lineage>
        <taxon>Bacteria</taxon>
        <taxon>Pseudomonadati</taxon>
        <taxon>Myxococcota</taxon>
        <taxon>Myxococcia</taxon>
        <taxon>Myxococcales</taxon>
        <taxon>Cystobacterineae</taxon>
        <taxon>Myxococcaceae</taxon>
        <taxon>Pyxidicoccus</taxon>
    </lineage>
</organism>
<keyword evidence="4" id="KW-1185">Reference proteome</keyword>
<gene>
    <name evidence="3" type="ORF">JY651_31275</name>
</gene>
<dbReference type="PROSITE" id="PS51257">
    <property type="entry name" value="PROKAR_LIPOPROTEIN"/>
    <property type="match status" value="1"/>
</dbReference>
<evidence type="ECO:0000256" key="2">
    <source>
        <dbReference type="SAM" id="SignalP"/>
    </source>
</evidence>
<dbReference type="SUPFAM" id="SSF51126">
    <property type="entry name" value="Pectin lyase-like"/>
    <property type="match status" value="1"/>
</dbReference>
<feature type="chain" id="PRO_5046995410" description="Lipoprotein" evidence="2">
    <location>
        <begin position="25"/>
        <end position="516"/>
    </location>
</feature>
<keyword evidence="2" id="KW-0732">Signal</keyword>
<evidence type="ECO:0000313" key="3">
    <source>
        <dbReference type="EMBL" id="QSQ19753.1"/>
    </source>
</evidence>
<evidence type="ECO:0008006" key="5">
    <source>
        <dbReference type="Google" id="ProtNLM"/>
    </source>
</evidence>